<reference evidence="4 5" key="1">
    <citation type="submission" date="2017-02" db="EMBL/GenBank/DDBJ databases">
        <title>Genomes of Trichoderma spp. with biocontrol activity.</title>
        <authorList>
            <person name="Gardiner D."/>
            <person name="Kazan K."/>
            <person name="Vos C."/>
            <person name="Harvey P."/>
        </authorList>
    </citation>
    <scope>NUCLEOTIDE SEQUENCE [LARGE SCALE GENOMIC DNA]</scope>
    <source>
        <strain evidence="4 5">A5MH</strain>
    </source>
</reference>
<dbReference type="OrthoDB" id="1919336at2759"/>
<evidence type="ECO:0000256" key="1">
    <source>
        <dbReference type="PROSITE-ProRule" id="PRU00267"/>
    </source>
</evidence>
<dbReference type="PROSITE" id="PS50118">
    <property type="entry name" value="HMG_BOX_2"/>
    <property type="match status" value="1"/>
</dbReference>
<keyword evidence="1" id="KW-0539">Nucleus</keyword>
<dbReference type="Gene3D" id="1.10.30.10">
    <property type="entry name" value="High mobility group box domain"/>
    <property type="match status" value="1"/>
</dbReference>
<dbReference type="EMBL" id="MTYH01000036">
    <property type="protein sequence ID" value="PNP43730.1"/>
    <property type="molecule type" value="Genomic_DNA"/>
</dbReference>
<feature type="domain" description="HMG box" evidence="3">
    <location>
        <begin position="231"/>
        <end position="294"/>
    </location>
</feature>
<keyword evidence="1" id="KW-0238">DNA-binding</keyword>
<feature type="compositionally biased region" description="Basic residues" evidence="2">
    <location>
        <begin position="60"/>
        <end position="104"/>
    </location>
</feature>
<protein>
    <recommendedName>
        <fullName evidence="3">HMG box domain-containing protein</fullName>
    </recommendedName>
</protein>
<dbReference type="GO" id="GO:0005634">
    <property type="term" value="C:nucleus"/>
    <property type="evidence" value="ECO:0007669"/>
    <property type="project" value="UniProtKB-UniRule"/>
</dbReference>
<dbReference type="AlphaFoldDB" id="A0A2K0TDX5"/>
<dbReference type="GO" id="GO:0003677">
    <property type="term" value="F:DNA binding"/>
    <property type="evidence" value="ECO:0007669"/>
    <property type="project" value="UniProtKB-UniRule"/>
</dbReference>
<sequence length="310" mass="34298">MLSSAALAATRRVLTSTGAAAPLRQSVVLAARALVLRPAAPSLRLISTSAPLRAAATKATKSKSTKSSTKKPATKKTAKPKAKKPVKKKAVKKKVAVKKPKKAVKKKVLTDEQKDRLEVRRLRQMALLKGPTLLPETAWSVFMIDNIRAGEGNLVDKVRALATSFKNLPESEKERMAAVGQSNRIANQEAKKKWIESYPPEAIHAANLARRRLARKTDKSKVYLIHDERIPQRTGSGFTFFIKEHFSENDGSPKDAMRSLSERWKTLNNEEKAPYLKKAADLGESSGAQLKELREKGAKYWKEKLAAAKE</sequence>
<feature type="DNA-binding region" description="HMG box" evidence="1">
    <location>
        <begin position="231"/>
        <end position="294"/>
    </location>
</feature>
<name>A0A2K0TDX5_9HYPO</name>
<dbReference type="SMART" id="SM00398">
    <property type="entry name" value="HMG"/>
    <property type="match status" value="1"/>
</dbReference>
<feature type="region of interest" description="Disordered" evidence="2">
    <location>
        <begin position="54"/>
        <end position="104"/>
    </location>
</feature>
<comment type="caution">
    <text evidence="4">The sequence shown here is derived from an EMBL/GenBank/DDBJ whole genome shotgun (WGS) entry which is preliminary data.</text>
</comment>
<dbReference type="Proteomes" id="UP000236546">
    <property type="component" value="Unassembled WGS sequence"/>
</dbReference>
<evidence type="ECO:0000313" key="4">
    <source>
        <dbReference type="EMBL" id="PNP43730.1"/>
    </source>
</evidence>
<accession>A0A2K0TDX5</accession>
<gene>
    <name evidence="4" type="ORF">TGAMA5MH_04011</name>
</gene>
<evidence type="ECO:0000259" key="3">
    <source>
        <dbReference type="PROSITE" id="PS50118"/>
    </source>
</evidence>
<dbReference type="InterPro" id="IPR036910">
    <property type="entry name" value="HMG_box_dom_sf"/>
</dbReference>
<evidence type="ECO:0000313" key="5">
    <source>
        <dbReference type="Proteomes" id="UP000236546"/>
    </source>
</evidence>
<dbReference type="InterPro" id="IPR009071">
    <property type="entry name" value="HMG_box_dom"/>
</dbReference>
<organism evidence="4 5">
    <name type="scientific">Trichoderma gamsii</name>
    <dbReference type="NCBI Taxonomy" id="398673"/>
    <lineage>
        <taxon>Eukaryota</taxon>
        <taxon>Fungi</taxon>
        <taxon>Dikarya</taxon>
        <taxon>Ascomycota</taxon>
        <taxon>Pezizomycotina</taxon>
        <taxon>Sordariomycetes</taxon>
        <taxon>Hypocreomycetidae</taxon>
        <taxon>Hypocreales</taxon>
        <taxon>Hypocreaceae</taxon>
        <taxon>Trichoderma</taxon>
    </lineage>
</organism>
<evidence type="ECO:0000256" key="2">
    <source>
        <dbReference type="SAM" id="MobiDB-lite"/>
    </source>
</evidence>
<dbReference type="SUPFAM" id="SSF47095">
    <property type="entry name" value="HMG-box"/>
    <property type="match status" value="1"/>
</dbReference>
<proteinExistence type="predicted"/>